<evidence type="ECO:0000256" key="1">
    <source>
        <dbReference type="SAM" id="MobiDB-lite"/>
    </source>
</evidence>
<keyword evidence="2" id="KW-1133">Transmembrane helix</keyword>
<evidence type="ECO:0000313" key="3">
    <source>
        <dbReference type="EMBL" id="SDQ91857.1"/>
    </source>
</evidence>
<keyword evidence="4" id="KW-1185">Reference proteome</keyword>
<feature type="region of interest" description="Disordered" evidence="1">
    <location>
        <begin position="97"/>
        <end position="120"/>
    </location>
</feature>
<keyword evidence="2" id="KW-0472">Membrane</keyword>
<keyword evidence="2" id="KW-0812">Transmembrane</keyword>
<feature type="region of interest" description="Disordered" evidence="1">
    <location>
        <begin position="57"/>
        <end position="82"/>
    </location>
</feature>
<evidence type="ECO:0000313" key="4">
    <source>
        <dbReference type="Proteomes" id="UP000199301"/>
    </source>
</evidence>
<proteinExistence type="predicted"/>
<evidence type="ECO:0000256" key="2">
    <source>
        <dbReference type="SAM" id="Phobius"/>
    </source>
</evidence>
<accession>A0A1H1ESZ4</accession>
<sequence length="120" mass="12563">MVMSPSARVLFLIGAVAILLALLAVAVPEELSYLGWTAGTIGALSVAAGFVTRALSSEPGENRQRAGRGPGGELGRLVSRPGTRLRARIAQRGQIARWGQAPRNGGFSEEIPKEETPKGS</sequence>
<name>A0A1H1ESZ4_9ACTN</name>
<protein>
    <submittedName>
        <fullName evidence="3">Uncharacterized protein</fullName>
    </submittedName>
</protein>
<reference evidence="4" key="1">
    <citation type="submission" date="2016-10" db="EMBL/GenBank/DDBJ databases">
        <authorList>
            <person name="Varghese N."/>
            <person name="Submissions S."/>
        </authorList>
    </citation>
    <scope>NUCLEOTIDE SEQUENCE [LARGE SCALE GENOMIC DNA]</scope>
    <source>
        <strain evidence="4">DSM 45459</strain>
    </source>
</reference>
<gene>
    <name evidence="3" type="ORF">SAMN04489718_2677</name>
</gene>
<dbReference type="Proteomes" id="UP000199301">
    <property type="component" value="Unassembled WGS sequence"/>
</dbReference>
<dbReference type="AlphaFoldDB" id="A0A1H1ESZ4"/>
<feature type="compositionally biased region" description="Basic and acidic residues" evidence="1">
    <location>
        <begin position="110"/>
        <end position="120"/>
    </location>
</feature>
<dbReference type="EMBL" id="FNKO01000002">
    <property type="protein sequence ID" value="SDQ91857.1"/>
    <property type="molecule type" value="Genomic_DNA"/>
</dbReference>
<feature type="transmembrane region" description="Helical" evidence="2">
    <location>
        <begin position="36"/>
        <end position="55"/>
    </location>
</feature>
<organism evidence="3 4">
    <name type="scientific">Actinopolyspora saharensis</name>
    <dbReference type="NCBI Taxonomy" id="995062"/>
    <lineage>
        <taxon>Bacteria</taxon>
        <taxon>Bacillati</taxon>
        <taxon>Actinomycetota</taxon>
        <taxon>Actinomycetes</taxon>
        <taxon>Actinopolysporales</taxon>
        <taxon>Actinopolysporaceae</taxon>
        <taxon>Actinopolyspora</taxon>
    </lineage>
</organism>